<keyword evidence="2" id="KW-1185">Reference proteome</keyword>
<organism evidence="1 2">
    <name type="scientific">Microvirgula aerodenitrificans</name>
    <dbReference type="NCBI Taxonomy" id="57480"/>
    <lineage>
        <taxon>Bacteria</taxon>
        <taxon>Pseudomonadati</taxon>
        <taxon>Pseudomonadota</taxon>
        <taxon>Betaproteobacteria</taxon>
        <taxon>Neisseriales</taxon>
        <taxon>Aquaspirillaceae</taxon>
        <taxon>Microvirgula</taxon>
    </lineage>
</organism>
<evidence type="ECO:0000313" key="2">
    <source>
        <dbReference type="Proteomes" id="UP000244173"/>
    </source>
</evidence>
<dbReference type="OrthoDB" id="6984417at2"/>
<dbReference type="EMBL" id="CP028519">
    <property type="protein sequence ID" value="AVY96016.1"/>
    <property type="molecule type" value="Genomic_DNA"/>
</dbReference>
<name>A0A2S0PF66_9NEIS</name>
<dbReference type="KEGG" id="maer:DAI18_07910"/>
<gene>
    <name evidence="1" type="ORF">DAI18_07910</name>
</gene>
<accession>A0A2S0PF66</accession>
<dbReference type="Proteomes" id="UP000244173">
    <property type="component" value="Chromosome"/>
</dbReference>
<dbReference type="AlphaFoldDB" id="A0A2S0PF66"/>
<reference evidence="1 2" key="1">
    <citation type="submission" date="2018-04" db="EMBL/GenBank/DDBJ databases">
        <title>Denitrifier Microvirgula.</title>
        <authorList>
            <person name="Anderson E."/>
            <person name="Jang J."/>
            <person name="Ishii S."/>
        </authorList>
    </citation>
    <scope>NUCLEOTIDE SEQUENCE [LARGE SCALE GENOMIC DNA]</scope>
    <source>
        <strain evidence="1 2">BE2.4</strain>
    </source>
</reference>
<proteinExistence type="predicted"/>
<evidence type="ECO:0000313" key="1">
    <source>
        <dbReference type="EMBL" id="AVY96016.1"/>
    </source>
</evidence>
<protein>
    <submittedName>
        <fullName evidence="1">Uncharacterized protein</fullName>
    </submittedName>
</protein>
<sequence length="79" mass="8701">MERLGLSNNASGQEILADHFKMVSQGKGNIINSFTNKYGSFEVRDSLLIGSSGKAVKLETTFQKMPDGSRRVIATIPRR</sequence>